<dbReference type="Gene3D" id="3.10.450.50">
    <property type="match status" value="1"/>
</dbReference>
<dbReference type="InterPro" id="IPR031977">
    <property type="entry name" value="DUF4783"/>
</dbReference>
<dbReference type="AlphaFoldDB" id="A0A941J0X0"/>
<accession>A0A941J0X0</accession>
<gene>
    <name evidence="1" type="ORF">KDU71_22070</name>
</gene>
<dbReference type="RefSeq" id="WP_212193298.1">
    <property type="nucleotide sequence ID" value="NZ_JAGTAR010000058.1"/>
</dbReference>
<reference evidence="1" key="2">
    <citation type="submission" date="2021-04" db="EMBL/GenBank/DDBJ databases">
        <authorList>
            <person name="Zhang T."/>
            <person name="Zhang Y."/>
            <person name="Lu D."/>
            <person name="Zuo D."/>
            <person name="Du Z."/>
        </authorList>
    </citation>
    <scope>NUCLEOTIDE SEQUENCE</scope>
    <source>
        <strain evidence="1">JR1</strain>
    </source>
</reference>
<keyword evidence="2" id="KW-1185">Reference proteome</keyword>
<proteinExistence type="predicted"/>
<sequence>MMINFKYIFTISLVVFLTTQLLYAQQTASLPDGVIMAVKNSDAEKLSATFNEQLEIILPHKTAVYSRKQAEMVLKNFFEQNPITEFKLIHQGKKDKASYAIANYYTSNGQFRFTFLTKQKSGKIYIHQIRIERQ</sequence>
<comment type="caution">
    <text evidence="1">The sequence shown here is derived from an EMBL/GenBank/DDBJ whole genome shotgun (WGS) entry which is preliminary data.</text>
</comment>
<dbReference type="EMBL" id="JAGTAR010000058">
    <property type="protein sequence ID" value="MBR8538274.1"/>
    <property type="molecule type" value="Genomic_DNA"/>
</dbReference>
<evidence type="ECO:0000313" key="1">
    <source>
        <dbReference type="EMBL" id="MBR8538274.1"/>
    </source>
</evidence>
<name>A0A941J0X0_9BACT</name>
<protein>
    <submittedName>
        <fullName evidence="1">DUF4783 domain-containing protein</fullName>
    </submittedName>
</protein>
<dbReference type="Proteomes" id="UP000679220">
    <property type="component" value="Unassembled WGS sequence"/>
</dbReference>
<organism evidence="1 2">
    <name type="scientific">Carboxylicivirga sediminis</name>
    <dbReference type="NCBI Taxonomy" id="2006564"/>
    <lineage>
        <taxon>Bacteria</taxon>
        <taxon>Pseudomonadati</taxon>
        <taxon>Bacteroidota</taxon>
        <taxon>Bacteroidia</taxon>
        <taxon>Marinilabiliales</taxon>
        <taxon>Marinilabiliaceae</taxon>
        <taxon>Carboxylicivirga</taxon>
    </lineage>
</organism>
<reference evidence="1" key="1">
    <citation type="journal article" date="2018" name="Int. J. Syst. Evol. Microbiol.">
        <title>Carboxylicivirga sediminis sp. nov., isolated from coastal sediment.</title>
        <authorList>
            <person name="Wang F.Q."/>
            <person name="Ren L.H."/>
            <person name="Zou R.J."/>
            <person name="Sun Y.Z."/>
            <person name="Liu X.J."/>
            <person name="Jiang F."/>
            <person name="Liu L.J."/>
        </authorList>
    </citation>
    <scope>NUCLEOTIDE SEQUENCE</scope>
    <source>
        <strain evidence="1">JR1</strain>
    </source>
</reference>
<evidence type="ECO:0000313" key="2">
    <source>
        <dbReference type="Proteomes" id="UP000679220"/>
    </source>
</evidence>
<dbReference type="Pfam" id="PF16022">
    <property type="entry name" value="DUF4783"/>
    <property type="match status" value="1"/>
</dbReference>